<name>A0AAV7HEX0_DENCH</name>
<keyword evidence="2" id="KW-1185">Reference proteome</keyword>
<comment type="caution">
    <text evidence="1">The sequence shown here is derived from an EMBL/GenBank/DDBJ whole genome shotgun (WGS) entry which is preliminary data.</text>
</comment>
<proteinExistence type="predicted"/>
<protein>
    <submittedName>
        <fullName evidence="1">Uncharacterized protein</fullName>
    </submittedName>
</protein>
<organism evidence="1 2">
    <name type="scientific">Dendrobium chrysotoxum</name>
    <name type="common">Orchid</name>
    <dbReference type="NCBI Taxonomy" id="161865"/>
    <lineage>
        <taxon>Eukaryota</taxon>
        <taxon>Viridiplantae</taxon>
        <taxon>Streptophyta</taxon>
        <taxon>Embryophyta</taxon>
        <taxon>Tracheophyta</taxon>
        <taxon>Spermatophyta</taxon>
        <taxon>Magnoliopsida</taxon>
        <taxon>Liliopsida</taxon>
        <taxon>Asparagales</taxon>
        <taxon>Orchidaceae</taxon>
        <taxon>Epidendroideae</taxon>
        <taxon>Malaxideae</taxon>
        <taxon>Dendrobiinae</taxon>
        <taxon>Dendrobium</taxon>
    </lineage>
</organism>
<dbReference type="EMBL" id="JAGFBR010000006">
    <property type="protein sequence ID" value="KAH0466148.1"/>
    <property type="molecule type" value="Genomic_DNA"/>
</dbReference>
<dbReference type="Proteomes" id="UP000775213">
    <property type="component" value="Unassembled WGS sequence"/>
</dbReference>
<reference evidence="1 2" key="1">
    <citation type="journal article" date="2021" name="Hortic Res">
        <title>Chromosome-scale assembly of the Dendrobium chrysotoxum genome enhances the understanding of orchid evolution.</title>
        <authorList>
            <person name="Zhang Y."/>
            <person name="Zhang G.Q."/>
            <person name="Zhang D."/>
            <person name="Liu X.D."/>
            <person name="Xu X.Y."/>
            <person name="Sun W.H."/>
            <person name="Yu X."/>
            <person name="Zhu X."/>
            <person name="Wang Z.W."/>
            <person name="Zhao X."/>
            <person name="Zhong W.Y."/>
            <person name="Chen H."/>
            <person name="Yin W.L."/>
            <person name="Huang T."/>
            <person name="Niu S.C."/>
            <person name="Liu Z.J."/>
        </authorList>
    </citation>
    <scope>NUCLEOTIDE SEQUENCE [LARGE SCALE GENOMIC DNA]</scope>
    <source>
        <strain evidence="1">Lindl</strain>
    </source>
</reference>
<gene>
    <name evidence="1" type="ORF">IEQ34_006251</name>
</gene>
<sequence>MLEVLTGRRAIFRARGMSVVDYAAPSIDTGELGKVLDPVAGATGAPGGQGFRGSGVHHGALHQLGGERRPPAMLNVVMNLESTLALCEASNCPVSSDCFTLVSFD</sequence>
<evidence type="ECO:0000313" key="2">
    <source>
        <dbReference type="Proteomes" id="UP000775213"/>
    </source>
</evidence>
<dbReference type="AlphaFoldDB" id="A0AAV7HEX0"/>
<evidence type="ECO:0000313" key="1">
    <source>
        <dbReference type="EMBL" id="KAH0466148.1"/>
    </source>
</evidence>
<accession>A0AAV7HEX0</accession>